<dbReference type="Pfam" id="PF14086">
    <property type="entry name" value="DUF4266"/>
    <property type="match status" value="1"/>
</dbReference>
<proteinExistence type="predicted"/>
<evidence type="ECO:0000259" key="1">
    <source>
        <dbReference type="Pfam" id="PF14086"/>
    </source>
</evidence>
<sequence length="77" mass="8329">MHKLLIILTCLLSSACSTLTNMSVSEDVKPWEKDILAKQEMQTPPDKMYSFSDDHIFFSKEASTGGNNVGGGGCGCN</sequence>
<evidence type="ECO:0000313" key="2">
    <source>
        <dbReference type="EMBL" id="VAW52118.1"/>
    </source>
</evidence>
<organism evidence="2">
    <name type="scientific">hydrothermal vent metagenome</name>
    <dbReference type="NCBI Taxonomy" id="652676"/>
    <lineage>
        <taxon>unclassified sequences</taxon>
        <taxon>metagenomes</taxon>
        <taxon>ecological metagenomes</taxon>
    </lineage>
</organism>
<accession>A0A3B0W865</accession>
<dbReference type="EMBL" id="UOFE01000024">
    <property type="protein sequence ID" value="VAW52118.1"/>
    <property type="molecule type" value="Genomic_DNA"/>
</dbReference>
<gene>
    <name evidence="2" type="ORF">MNBD_GAMMA05-650</name>
</gene>
<reference evidence="2" key="1">
    <citation type="submission" date="2018-06" db="EMBL/GenBank/DDBJ databases">
        <authorList>
            <person name="Zhirakovskaya E."/>
        </authorList>
    </citation>
    <scope>NUCLEOTIDE SEQUENCE</scope>
</reference>
<dbReference type="AlphaFoldDB" id="A0A3B0W865"/>
<dbReference type="PROSITE" id="PS51257">
    <property type="entry name" value="PROKAR_LIPOPROTEIN"/>
    <property type="match status" value="1"/>
</dbReference>
<feature type="domain" description="DUF4266" evidence="1">
    <location>
        <begin position="28"/>
        <end position="77"/>
    </location>
</feature>
<dbReference type="InterPro" id="IPR025362">
    <property type="entry name" value="DUF4266"/>
</dbReference>
<name>A0A3B0W865_9ZZZZ</name>
<protein>
    <recommendedName>
        <fullName evidence="1">DUF4266 domain-containing protein</fullName>
    </recommendedName>
</protein>